<proteinExistence type="predicted"/>
<sequence length="46" mass="5435">MGLEQHFERRYVALADGRKNRLIRSLHEKGLLSVQDRILVPFNKET</sequence>
<keyword evidence="2" id="KW-1185">Reference proteome</keyword>
<dbReference type="STRING" id="1239962.C943_01460"/>
<gene>
    <name evidence="1" type="ORF">C943_01460</name>
</gene>
<dbReference type="Proteomes" id="UP000010953">
    <property type="component" value="Unassembled WGS sequence"/>
</dbReference>
<evidence type="ECO:0000313" key="2">
    <source>
        <dbReference type="Proteomes" id="UP000010953"/>
    </source>
</evidence>
<comment type="caution">
    <text evidence="1">The sequence shown here is derived from an EMBL/GenBank/DDBJ whole genome shotgun (WGS) entry which is preliminary data.</text>
</comment>
<reference evidence="1" key="1">
    <citation type="submission" date="2013-01" db="EMBL/GenBank/DDBJ databases">
        <title>Genome assembly of Mariniradius saccharolyticus AK6.</title>
        <authorList>
            <person name="Vaidya B."/>
            <person name="Khatri I."/>
            <person name="Tanuku N.R.S."/>
            <person name="Subramanian S."/>
            <person name="Pinnaka A."/>
        </authorList>
    </citation>
    <scope>NUCLEOTIDE SEQUENCE [LARGE SCALE GENOMIC DNA]</scope>
    <source>
        <strain evidence="1">AK6</strain>
    </source>
</reference>
<accession>M7XC48</accession>
<dbReference type="AlphaFoldDB" id="M7XC48"/>
<organism evidence="1 2">
    <name type="scientific">Mariniradius saccharolyticus AK6</name>
    <dbReference type="NCBI Taxonomy" id="1239962"/>
    <lineage>
        <taxon>Bacteria</taxon>
        <taxon>Pseudomonadati</taxon>
        <taxon>Bacteroidota</taxon>
        <taxon>Cytophagia</taxon>
        <taxon>Cytophagales</taxon>
        <taxon>Cyclobacteriaceae</taxon>
        <taxon>Mariniradius</taxon>
    </lineage>
</organism>
<name>M7XC48_9BACT</name>
<protein>
    <submittedName>
        <fullName evidence="1">Uncharacterized protein</fullName>
    </submittedName>
</protein>
<dbReference type="EMBL" id="AMZY02000014">
    <property type="protein sequence ID" value="EMS32198.1"/>
    <property type="molecule type" value="Genomic_DNA"/>
</dbReference>
<dbReference type="InParanoid" id="M7XC48"/>
<evidence type="ECO:0000313" key="1">
    <source>
        <dbReference type="EMBL" id="EMS32198.1"/>
    </source>
</evidence>